<accession>A0A504Y899</accession>
<dbReference type="InterPro" id="IPR047513">
    <property type="entry name" value="FOXJ1"/>
</dbReference>
<evidence type="ECO:0000259" key="10">
    <source>
        <dbReference type="PROSITE" id="PS50039"/>
    </source>
</evidence>
<keyword evidence="5" id="KW-0804">Transcription</keyword>
<proteinExistence type="inferred from homology"/>
<evidence type="ECO:0000256" key="3">
    <source>
        <dbReference type="ARBA" id="ARBA00023125"/>
    </source>
</evidence>
<name>A0A504Y899_FASGI</name>
<evidence type="ECO:0000256" key="7">
    <source>
        <dbReference type="ARBA" id="ARBA00034770"/>
    </source>
</evidence>
<dbReference type="CDD" id="cd20023">
    <property type="entry name" value="FH_FOXJ1"/>
    <property type="match status" value="1"/>
</dbReference>
<feature type="region of interest" description="Disordered" evidence="9">
    <location>
        <begin position="527"/>
        <end position="573"/>
    </location>
</feature>
<keyword evidence="4" id="KW-0010">Activator</keyword>
<evidence type="ECO:0000256" key="2">
    <source>
        <dbReference type="ARBA" id="ARBA00023015"/>
    </source>
</evidence>
<dbReference type="SMART" id="SM00339">
    <property type="entry name" value="FH"/>
    <property type="match status" value="1"/>
</dbReference>
<comment type="subcellular location">
    <subcellularLocation>
        <location evidence="8">Nucleus</location>
    </subcellularLocation>
</comment>
<evidence type="ECO:0000313" key="11">
    <source>
        <dbReference type="EMBL" id="TPP56816.1"/>
    </source>
</evidence>
<evidence type="ECO:0000256" key="1">
    <source>
        <dbReference type="ARBA" id="ARBA00022794"/>
    </source>
</evidence>
<dbReference type="SUPFAM" id="SSF46785">
    <property type="entry name" value="Winged helix' DNA-binding domain"/>
    <property type="match status" value="1"/>
</dbReference>
<gene>
    <name evidence="11" type="ORF">FGIG_04216</name>
</gene>
<evidence type="ECO:0000256" key="9">
    <source>
        <dbReference type="SAM" id="MobiDB-lite"/>
    </source>
</evidence>
<dbReference type="EMBL" id="SUNJ01014043">
    <property type="protein sequence ID" value="TPP56816.1"/>
    <property type="molecule type" value="Genomic_DNA"/>
</dbReference>
<dbReference type="InterPro" id="IPR047512">
    <property type="entry name" value="FH_FOXJ1"/>
</dbReference>
<feature type="DNA-binding region" description="Fork-head" evidence="8">
    <location>
        <begin position="110"/>
        <end position="204"/>
    </location>
</feature>
<dbReference type="Pfam" id="PF00250">
    <property type="entry name" value="Forkhead"/>
    <property type="match status" value="1"/>
</dbReference>
<dbReference type="InterPro" id="IPR001766">
    <property type="entry name" value="Fork_head_dom"/>
</dbReference>
<comment type="caution">
    <text evidence="11">The sequence shown here is derived from an EMBL/GenBank/DDBJ whole genome shotgun (WGS) entry which is preliminary data.</text>
</comment>
<dbReference type="InterPro" id="IPR036390">
    <property type="entry name" value="WH_DNA-bd_sf"/>
</dbReference>
<dbReference type="PROSITE" id="PS50039">
    <property type="entry name" value="FORK_HEAD_3"/>
    <property type="match status" value="1"/>
</dbReference>
<feature type="compositionally biased region" description="Polar residues" evidence="9">
    <location>
        <begin position="534"/>
        <end position="556"/>
    </location>
</feature>
<comment type="similarity">
    <text evidence="7">Belongs to the FOXJ1 family.</text>
</comment>
<evidence type="ECO:0000313" key="12">
    <source>
        <dbReference type="Proteomes" id="UP000316759"/>
    </source>
</evidence>
<dbReference type="InterPro" id="IPR036388">
    <property type="entry name" value="WH-like_DNA-bd_sf"/>
</dbReference>
<reference evidence="11 12" key="1">
    <citation type="submission" date="2019-04" db="EMBL/GenBank/DDBJ databases">
        <title>Annotation for the trematode Fasciola gigantica.</title>
        <authorList>
            <person name="Choi Y.-J."/>
        </authorList>
    </citation>
    <scope>NUCLEOTIDE SEQUENCE [LARGE SCALE GENOMIC DNA]</scope>
    <source>
        <strain evidence="11">Uganda_cow_1</strain>
    </source>
</reference>
<dbReference type="GO" id="GO:0000981">
    <property type="term" value="F:DNA-binding transcription factor activity, RNA polymerase II-specific"/>
    <property type="evidence" value="ECO:0007669"/>
    <property type="project" value="TreeGrafter"/>
</dbReference>
<organism evidence="11 12">
    <name type="scientific">Fasciola gigantica</name>
    <name type="common">Giant liver fluke</name>
    <dbReference type="NCBI Taxonomy" id="46835"/>
    <lineage>
        <taxon>Eukaryota</taxon>
        <taxon>Metazoa</taxon>
        <taxon>Spiralia</taxon>
        <taxon>Lophotrochozoa</taxon>
        <taxon>Platyhelminthes</taxon>
        <taxon>Trematoda</taxon>
        <taxon>Digenea</taxon>
        <taxon>Plagiorchiida</taxon>
        <taxon>Echinostomata</taxon>
        <taxon>Echinostomatoidea</taxon>
        <taxon>Fasciolidae</taxon>
        <taxon>Fasciola</taxon>
    </lineage>
</organism>
<keyword evidence="1" id="KW-0970">Cilium biogenesis/degradation</keyword>
<evidence type="ECO:0000256" key="5">
    <source>
        <dbReference type="ARBA" id="ARBA00023163"/>
    </source>
</evidence>
<feature type="region of interest" description="Disordered" evidence="9">
    <location>
        <begin position="276"/>
        <end position="296"/>
    </location>
</feature>
<keyword evidence="3 8" id="KW-0238">DNA-binding</keyword>
<dbReference type="AlphaFoldDB" id="A0A504Y899"/>
<dbReference type="STRING" id="46835.A0A504Y899"/>
<evidence type="ECO:0000256" key="4">
    <source>
        <dbReference type="ARBA" id="ARBA00023159"/>
    </source>
</evidence>
<dbReference type="Proteomes" id="UP000316759">
    <property type="component" value="Unassembled WGS sequence"/>
</dbReference>
<protein>
    <submittedName>
        <fullName evidence="11">Forkhead box protein J1-B</fullName>
    </submittedName>
</protein>
<sequence length="1003" mass="109828">MGSRVHDWPSDLCINGMNMLSERLRRNWMQKLDSCNMPDDSLTSLSWLYDMHPIGIEMETNLKFTEIDMVAEPNNSACLIKFSSYGPHRFAGSLFDPKVRLEYRTKWTGKPPFSYATLICLAMRELGKPKVTLSDIYGWIMNNFAYYRHTDSSWQNSVRHNLSLNKCFEKVPRDKNERGKGGFWRVNPKHADWLEANLAKCRKAAPPPGPPPPIPRSMLLQQRHQQTQDTGLLVSSATQISTSLGVLQGISHDVISTVANSRFEQSKWTTVTALSPSSTSSISSLSSSPQSMSSVPSPAGILNGRLQPSLGSFPHFLPVSTGYVTNVCAPPEIDIHDATRTTLPLVQQNHFLSHNSASHASVRRRKSPLNACMPCDSALSSLIDDVDDDRFCTPDIEHHTTDCTKHKNSSYNYKDNTEAKTRRNQGLGMGGSVHRSHVVGLQKSQKEPIGSKLEGIVRATGVSSSNGSTTDTLALRGAGRPDQRLKQQHQQLVKDYLKLSAKRSVPSARARNESKLIPTRVLPPRHRYSRWSRPRNNPVDTDISSLVPQHSTGNRRSISEDEENTKELNRKRRSNRHLTLPCLDENGDDSDSTWPPCGSISKAKSPRDCSCHTTYTVEQQHSTLPKLSEAVESNSLTPPYVPAGLAPGRSGYAGSIPRESSSSAASSCSLGSAFSNRSSAHGSDGHLYHSVSVISQRNLSCVETQTSQLFDLPSKSNNMVQFSRLYPTSDEAEAHLGASPDRLRMPKWAAVFLPEGEESELEPLYGTHAEFNDRETVHFFSNLDPAEEQLMGFSNSVRRLNSLSAPRDLSITNGNLNVHHRELNGMDHSATSTITTSVLDCASPSGCGVSATVDGTNNLSETESRSQARFLAASSPLLEEFDLDTNCLDFEALSSLVEASGPIPLDLDLALTASFGGHCTGYSNDSALGTSDHGHIDLNHTAKNSGVSPWPGASATGADGLDHSWFVDSMGYSGSCCLSTILDEADTQPTRQTEANRLNTPPS</sequence>
<keyword evidence="12" id="KW-1185">Reference proteome</keyword>
<evidence type="ECO:0000256" key="8">
    <source>
        <dbReference type="PROSITE-ProRule" id="PRU00089"/>
    </source>
</evidence>
<feature type="domain" description="Fork-head" evidence="10">
    <location>
        <begin position="110"/>
        <end position="204"/>
    </location>
</feature>
<dbReference type="GO" id="GO:0005634">
    <property type="term" value="C:nucleus"/>
    <property type="evidence" value="ECO:0007669"/>
    <property type="project" value="UniProtKB-SubCell"/>
</dbReference>
<dbReference type="GO" id="GO:0000978">
    <property type="term" value="F:RNA polymerase II cis-regulatory region sequence-specific DNA binding"/>
    <property type="evidence" value="ECO:0007669"/>
    <property type="project" value="TreeGrafter"/>
</dbReference>
<dbReference type="Gene3D" id="1.10.10.10">
    <property type="entry name" value="Winged helix-like DNA-binding domain superfamily/Winged helix DNA-binding domain"/>
    <property type="match status" value="1"/>
</dbReference>
<dbReference type="InterPro" id="IPR030456">
    <property type="entry name" value="TF_fork_head_CS_2"/>
</dbReference>
<keyword evidence="2" id="KW-0805">Transcription regulation</keyword>
<dbReference type="GO" id="GO:0030030">
    <property type="term" value="P:cell projection organization"/>
    <property type="evidence" value="ECO:0007669"/>
    <property type="project" value="UniProtKB-KW"/>
</dbReference>
<dbReference type="PROSITE" id="PS00657">
    <property type="entry name" value="FORK_HEAD_1"/>
    <property type="match status" value="1"/>
</dbReference>
<evidence type="ECO:0000256" key="6">
    <source>
        <dbReference type="ARBA" id="ARBA00023242"/>
    </source>
</evidence>
<dbReference type="PRINTS" id="PR00053">
    <property type="entry name" value="FORKHEAD"/>
</dbReference>
<dbReference type="PROSITE" id="PS00658">
    <property type="entry name" value="FORK_HEAD_2"/>
    <property type="match status" value="1"/>
</dbReference>
<dbReference type="InterPro" id="IPR018122">
    <property type="entry name" value="TF_fork_head_CS_1"/>
</dbReference>
<dbReference type="PANTHER" id="PTHR46805:SF4">
    <property type="entry name" value="FORKHEAD BOX PROTEIN J1.2"/>
    <property type="match status" value="1"/>
</dbReference>
<keyword evidence="6 8" id="KW-0539">Nucleus</keyword>
<dbReference type="OrthoDB" id="5954824at2759"/>
<dbReference type="FunFam" id="1.10.10.10:FF:000135">
    <property type="entry name" value="forkhead box protein G1"/>
    <property type="match status" value="1"/>
</dbReference>
<dbReference type="PANTHER" id="PTHR46805">
    <property type="entry name" value="FORKHEAD BOX PROTEIN J1"/>
    <property type="match status" value="1"/>
</dbReference>